<feature type="transmembrane region" description="Helical" evidence="2">
    <location>
        <begin position="20"/>
        <end position="39"/>
    </location>
</feature>
<comment type="caution">
    <text evidence="3">The sequence shown here is derived from an EMBL/GenBank/DDBJ whole genome shotgun (WGS) entry which is preliminary data.</text>
</comment>
<evidence type="ECO:0000313" key="3">
    <source>
        <dbReference type="EMBL" id="MEV4683321.1"/>
    </source>
</evidence>
<dbReference type="EMBL" id="JBFAQK010000030">
    <property type="protein sequence ID" value="MEV4683321.1"/>
    <property type="molecule type" value="Genomic_DNA"/>
</dbReference>
<gene>
    <name evidence="3" type="ORF">AB0K36_21350</name>
</gene>
<accession>A0ABV3HY51</accession>
<evidence type="ECO:0008006" key="5">
    <source>
        <dbReference type="Google" id="ProtNLM"/>
    </source>
</evidence>
<evidence type="ECO:0000313" key="4">
    <source>
        <dbReference type="Proteomes" id="UP001552521"/>
    </source>
</evidence>
<protein>
    <recommendedName>
        <fullName evidence="5">Lipoprotein</fullName>
    </recommendedName>
</protein>
<sequence length="245" mass="25189">MADRHGPWEPASGWGARGWVVLARAVVALVVMVGVVMAAGGGGHPPSAVAAGRSVAQPTPSVPPPIELSGTGDQVTKPFALTGGLAVLRAECPSCKADFIVELLDDKHQVKDVVADRVGAYSGSRAAGVQGGDHVLLVEADAPWSVEITQPGDRPAAELPQSSTGSGDRVEGPFAADKRMVVRATHSGGNDFAVTVLDAKGRAQDLVFNETGEFDGAAVAQMISAGPYYLNVTADGDWTLDLSEP</sequence>
<keyword evidence="2" id="KW-1133">Transmembrane helix</keyword>
<name>A0ABV3HY51_9ACTN</name>
<keyword evidence="2" id="KW-0472">Membrane</keyword>
<organism evidence="3 4">
    <name type="scientific">Streptomyces kurssanovii</name>
    <dbReference type="NCBI Taxonomy" id="67312"/>
    <lineage>
        <taxon>Bacteria</taxon>
        <taxon>Bacillati</taxon>
        <taxon>Actinomycetota</taxon>
        <taxon>Actinomycetes</taxon>
        <taxon>Kitasatosporales</taxon>
        <taxon>Streptomycetaceae</taxon>
        <taxon>Streptomyces</taxon>
    </lineage>
</organism>
<dbReference type="Proteomes" id="UP001552521">
    <property type="component" value="Unassembled WGS sequence"/>
</dbReference>
<proteinExistence type="predicted"/>
<evidence type="ECO:0000256" key="1">
    <source>
        <dbReference type="SAM" id="MobiDB-lite"/>
    </source>
</evidence>
<evidence type="ECO:0000256" key="2">
    <source>
        <dbReference type="SAM" id="Phobius"/>
    </source>
</evidence>
<keyword evidence="2" id="KW-0812">Transmembrane</keyword>
<feature type="region of interest" description="Disordered" evidence="1">
    <location>
        <begin position="149"/>
        <end position="171"/>
    </location>
</feature>
<reference evidence="3 4" key="1">
    <citation type="submission" date="2024-06" db="EMBL/GenBank/DDBJ databases">
        <title>The Natural Products Discovery Center: Release of the First 8490 Sequenced Strains for Exploring Actinobacteria Biosynthetic Diversity.</title>
        <authorList>
            <person name="Kalkreuter E."/>
            <person name="Kautsar S.A."/>
            <person name="Yang D."/>
            <person name="Bader C.D."/>
            <person name="Teijaro C.N."/>
            <person name="Fluegel L."/>
            <person name="Davis C.M."/>
            <person name="Simpson J.R."/>
            <person name="Lauterbach L."/>
            <person name="Steele A.D."/>
            <person name="Gui C."/>
            <person name="Meng S."/>
            <person name="Li G."/>
            <person name="Viehrig K."/>
            <person name="Ye F."/>
            <person name="Su P."/>
            <person name="Kiefer A.F."/>
            <person name="Nichols A."/>
            <person name="Cepeda A.J."/>
            <person name="Yan W."/>
            <person name="Fan B."/>
            <person name="Jiang Y."/>
            <person name="Adhikari A."/>
            <person name="Zheng C.-J."/>
            <person name="Schuster L."/>
            <person name="Cowan T.M."/>
            <person name="Smanski M.J."/>
            <person name="Chevrette M.G."/>
            <person name="De Carvalho L.P.S."/>
            <person name="Shen B."/>
        </authorList>
    </citation>
    <scope>NUCLEOTIDE SEQUENCE [LARGE SCALE GENOMIC DNA]</scope>
    <source>
        <strain evidence="3 4">NPDC049344</strain>
    </source>
</reference>
<keyword evidence="4" id="KW-1185">Reference proteome</keyword>
<dbReference type="RefSeq" id="WP_364596641.1">
    <property type="nucleotide sequence ID" value="NZ_JBFAQK010000030.1"/>
</dbReference>